<dbReference type="AlphaFoldDB" id="E4RJT9"/>
<dbReference type="OrthoDB" id="9785671at2"/>
<keyword evidence="3" id="KW-1185">Reference proteome</keyword>
<dbReference type="RefSeq" id="WP_013406577.1">
    <property type="nucleotide sequence ID" value="NC_014654.1"/>
</dbReference>
<gene>
    <name evidence="2" type="ordered locus">Halsa_2092</name>
</gene>
<organism evidence="2 3">
    <name type="scientific">Halanaerobium hydrogeniformans</name>
    <name type="common">Halanaerobium sp. (strain sapolanicus)</name>
    <dbReference type="NCBI Taxonomy" id="656519"/>
    <lineage>
        <taxon>Bacteria</taxon>
        <taxon>Bacillati</taxon>
        <taxon>Bacillota</taxon>
        <taxon>Clostridia</taxon>
        <taxon>Halanaerobiales</taxon>
        <taxon>Halanaerobiaceae</taxon>
        <taxon>Halanaerobium</taxon>
    </lineage>
</organism>
<proteinExistence type="predicted"/>
<dbReference type="Pfam" id="PF04015">
    <property type="entry name" value="DUF362"/>
    <property type="match status" value="1"/>
</dbReference>
<dbReference type="STRING" id="656519.Halsa_2092"/>
<reference evidence="2 3" key="2">
    <citation type="journal article" date="2011" name="J. Bacteriol.">
        <title>Complete Genome Sequence of the Haloalkaliphilic, Hydrogen Producing Halanaerobium hydrogenoformans.</title>
        <authorList>
            <person name="Brown S.D."/>
            <person name="Begemann M.B."/>
            <person name="Mormile M.R."/>
            <person name="Wall J.D."/>
            <person name="Han C.S."/>
            <person name="Goodwin L.A."/>
            <person name="Pitluck S."/>
            <person name="Land M.L."/>
            <person name="Hauser L.J."/>
            <person name="Elias D.A."/>
        </authorList>
    </citation>
    <scope>NUCLEOTIDE SEQUENCE [LARGE SCALE GENOMIC DNA]</scope>
    <source>
        <strain evidence="3">sapolanicus</strain>
    </source>
</reference>
<evidence type="ECO:0000259" key="1">
    <source>
        <dbReference type="Pfam" id="PF04015"/>
    </source>
</evidence>
<feature type="domain" description="DUF362" evidence="1">
    <location>
        <begin position="37"/>
        <end position="229"/>
    </location>
</feature>
<evidence type="ECO:0000313" key="2">
    <source>
        <dbReference type="EMBL" id="ADQ15509.1"/>
    </source>
</evidence>
<dbReference type="KEGG" id="has:Halsa_2092"/>
<name>E4RJT9_HALHG</name>
<accession>E4RJT9</accession>
<reference evidence="2 3" key="1">
    <citation type="submission" date="2010-11" db="EMBL/GenBank/DDBJ databases">
        <title>Complete sequence of Halanaerobium sp. sapolanicus.</title>
        <authorList>
            <consortium name="US DOE Joint Genome Institute"/>
            <person name="Lucas S."/>
            <person name="Copeland A."/>
            <person name="Lapidus A."/>
            <person name="Cheng J.-F."/>
            <person name="Bruce D."/>
            <person name="Goodwin L."/>
            <person name="Pitluck S."/>
            <person name="Davenport K."/>
            <person name="Detter J.C."/>
            <person name="Han C."/>
            <person name="Tapia R."/>
            <person name="Land M."/>
            <person name="Hauser L."/>
            <person name="Jeffries C."/>
            <person name="Kyrpides N."/>
            <person name="Ivanova N."/>
            <person name="Mikhailova N."/>
            <person name="Begemann M.B."/>
            <person name="Mormile M.R."/>
            <person name="Wall J.D."/>
            <person name="Elias D.A."/>
            <person name="Woyke T."/>
        </authorList>
    </citation>
    <scope>NUCLEOTIDE SEQUENCE [LARGE SCALE GENOMIC DNA]</scope>
    <source>
        <strain evidence="3">sapolanicus</strain>
    </source>
</reference>
<dbReference type="Proteomes" id="UP000007434">
    <property type="component" value="Chromosome"/>
</dbReference>
<dbReference type="eggNOG" id="COG2006">
    <property type="taxonomic scope" value="Bacteria"/>
</dbReference>
<dbReference type="InterPro" id="IPR007160">
    <property type="entry name" value="DUF362"/>
</dbReference>
<dbReference type="EMBL" id="CP002304">
    <property type="protein sequence ID" value="ADQ15509.1"/>
    <property type="molecule type" value="Genomic_DNA"/>
</dbReference>
<sequence>MLNKQILVSYGDQAKKMTEELLKEIAVENELDKDDLIALKPNLINASTSEKGATTDPQIAAALIEYLQAKGFKNIIIIEGSWVGADTDNAFKKCGYQELARKYKIPLYNLQKSNYRKKKVFDMEIEIAEIALKVDYLINLPVLKGHCQTNLTCALKNLKGCLSDQEKRRFHRMGLHKSIAHLNKALKQDLIIVDGIYGDLDFEEGGNAVKMNRIMAAKDPVLLDSYAAELLGYHITDIPYLEIAAEMGIGNNNLEKAEIIEINKDQAADINYNSSKIKKLTKMIKAKNACSACYGSLVHALKRLDERGKLKAINQTIYLGQAYKDREIEGLGIGSCCNKALNFVKGCPPSAKAITDFLKNQNM</sequence>
<protein>
    <recommendedName>
        <fullName evidence="1">DUF362 domain-containing protein</fullName>
    </recommendedName>
</protein>
<dbReference type="HOGENOM" id="CLU_047797_1_0_9"/>
<evidence type="ECO:0000313" key="3">
    <source>
        <dbReference type="Proteomes" id="UP000007434"/>
    </source>
</evidence>